<evidence type="ECO:0000313" key="1">
    <source>
        <dbReference type="EMBL" id="CAB3908160.1"/>
    </source>
</evidence>
<dbReference type="EMBL" id="CADIKW010000013">
    <property type="protein sequence ID" value="CAB3908160.1"/>
    <property type="molecule type" value="Genomic_DNA"/>
</dbReference>
<proteinExistence type="predicted"/>
<gene>
    <name evidence="1" type="ORF">LMG26841_04837</name>
</gene>
<dbReference type="GeneID" id="94358375"/>
<name>A0A6S7EHF2_9BURK</name>
<keyword evidence="2" id="KW-1185">Reference proteome</keyword>
<accession>A0A6S7EHF2</accession>
<reference evidence="1 2" key="1">
    <citation type="submission" date="2020-04" db="EMBL/GenBank/DDBJ databases">
        <authorList>
            <person name="De Canck E."/>
        </authorList>
    </citation>
    <scope>NUCLEOTIDE SEQUENCE [LARGE SCALE GENOMIC DNA]</scope>
    <source>
        <strain evidence="1 2">LMG 26841</strain>
    </source>
</reference>
<sequence>MDRALVTKPITFLPWKEVIARRGTPTYRVMVMDPRGTYPRGIQHVPLGFFYADEDIAFSVVHGGDWADIVEDAPYSEFDWASPEELRLMASLVLCELRDEPYVSLYPVVRYSPRLDANELDLTCPLTVHRVRELLLKTATEANTSFGQHALLRGVFSKKYNTIPAGRYGFDRLLAFWEALNDASFVFFRGIYTLIKADMLRQHYEFNEEAIGSLYIALDASFSLVKRHLHGLGIKDPSAHDAAMWLHQHFDAPFGLSAPDDTERYFGEFYEQRVMTLHPSNRYGDTPYAPIMHDDIPHLRRSLREIFAYLLLGQHGPDFHRDLQDYLGKIPPSGCA</sequence>
<organism evidence="1 2">
    <name type="scientific">Achromobacter dolens</name>
    <dbReference type="NCBI Taxonomy" id="1287738"/>
    <lineage>
        <taxon>Bacteria</taxon>
        <taxon>Pseudomonadati</taxon>
        <taxon>Pseudomonadota</taxon>
        <taxon>Betaproteobacteria</taxon>
        <taxon>Burkholderiales</taxon>
        <taxon>Alcaligenaceae</taxon>
        <taxon>Achromobacter</taxon>
    </lineage>
</organism>
<dbReference type="Proteomes" id="UP000494272">
    <property type="component" value="Unassembled WGS sequence"/>
</dbReference>
<dbReference type="AlphaFoldDB" id="A0A6S7EHF2"/>
<protein>
    <submittedName>
        <fullName evidence="1">Uncharacterized protein</fullName>
    </submittedName>
</protein>
<dbReference type="RefSeq" id="WP_175168092.1">
    <property type="nucleotide sequence ID" value="NZ_CADIKW010000013.1"/>
</dbReference>
<evidence type="ECO:0000313" key="2">
    <source>
        <dbReference type="Proteomes" id="UP000494272"/>
    </source>
</evidence>